<evidence type="ECO:0000313" key="1">
    <source>
        <dbReference type="EMBL" id="QBD81630.1"/>
    </source>
</evidence>
<dbReference type="PANTHER" id="PTHR30024">
    <property type="entry name" value="ALIPHATIC SULFONATES-BINDING PROTEIN-RELATED"/>
    <property type="match status" value="1"/>
</dbReference>
<dbReference type="SUPFAM" id="SSF53850">
    <property type="entry name" value="Periplasmic binding protein-like II"/>
    <property type="match status" value="1"/>
</dbReference>
<sequence>MYLSRRSLWVLFACSLLLILSITSCSGLGAPPPSDSVNSMTLNVGQTSSAVGYFPLYVALQKQYFKAQGLTLNPTVPPVLGTGAKMAAAIESNSIELAGGGVITDAFTVSRIDSQIRLLGALTNGYFIDVTISKRFAQQAHLSAASSLEQKVKALVGKKIGITSPGSGTEALMIYLFRIYGYDVKRDAILVNLGGTETAALAALSTGRVDAISFFSPAGQEAEAAGIGDLFISPDRGDIPAMQGQLHGVFYTKQTVIDTKPKAVLAFIRAIAQAEDFIQKQPDQAMGLLEKYLHLRDMQVTRPVFDAIGPTFAQNPQISQKAYDEANEFHLKAGLIAIALPYKDMVATDTIKKALSQRLSS</sequence>
<evidence type="ECO:0000313" key="2">
    <source>
        <dbReference type="Proteomes" id="UP000290365"/>
    </source>
</evidence>
<dbReference type="EMBL" id="CP035758">
    <property type="protein sequence ID" value="QBD81630.1"/>
    <property type="molecule type" value="Genomic_DNA"/>
</dbReference>
<dbReference type="Pfam" id="PF13379">
    <property type="entry name" value="NMT1_2"/>
    <property type="match status" value="1"/>
</dbReference>
<proteinExistence type="predicted"/>
<dbReference type="Proteomes" id="UP000290365">
    <property type="component" value="Chromosome"/>
</dbReference>
<dbReference type="OrthoDB" id="9815602at2"/>
<keyword evidence="2" id="KW-1185">Reference proteome</keyword>
<dbReference type="AlphaFoldDB" id="A0A4P6K1S4"/>
<accession>A0A4P6K1S4</accession>
<dbReference type="PROSITE" id="PS51257">
    <property type="entry name" value="PROKAR_LIPOPROTEIN"/>
    <property type="match status" value="1"/>
</dbReference>
<reference evidence="1 2" key="1">
    <citation type="submission" date="2019-01" db="EMBL/GenBank/DDBJ databases">
        <title>Ktedonosporobacter rubrisoli SCAWS-G2.</title>
        <authorList>
            <person name="Huang Y."/>
            <person name="Yan B."/>
        </authorList>
    </citation>
    <scope>NUCLEOTIDE SEQUENCE [LARGE SCALE GENOMIC DNA]</scope>
    <source>
        <strain evidence="1 2">SCAWS-G2</strain>
    </source>
</reference>
<dbReference type="KEGG" id="kbs:EPA93_38940"/>
<dbReference type="Gene3D" id="3.40.190.10">
    <property type="entry name" value="Periplasmic binding protein-like II"/>
    <property type="match status" value="2"/>
</dbReference>
<gene>
    <name evidence="1" type="ORF">EPA93_38940</name>
</gene>
<organism evidence="1 2">
    <name type="scientific">Ktedonosporobacter rubrisoli</name>
    <dbReference type="NCBI Taxonomy" id="2509675"/>
    <lineage>
        <taxon>Bacteria</taxon>
        <taxon>Bacillati</taxon>
        <taxon>Chloroflexota</taxon>
        <taxon>Ktedonobacteria</taxon>
        <taxon>Ktedonobacterales</taxon>
        <taxon>Ktedonosporobacteraceae</taxon>
        <taxon>Ktedonosporobacter</taxon>
    </lineage>
</organism>
<protein>
    <submittedName>
        <fullName evidence="1">ABC transporter substrate-binding protein</fullName>
    </submittedName>
</protein>
<name>A0A4P6K1S4_KTERU</name>